<name>A0A662ZKI9_9GAMM</name>
<gene>
    <name evidence="1" type="ORF">SAMN02910344_02343</name>
</gene>
<dbReference type="OrthoDB" id="1998276at2"/>
<organism evidence="1 2">
    <name type="scientific">Ruminobacter amylophilus</name>
    <dbReference type="NCBI Taxonomy" id="867"/>
    <lineage>
        <taxon>Bacteria</taxon>
        <taxon>Pseudomonadati</taxon>
        <taxon>Pseudomonadota</taxon>
        <taxon>Gammaproteobacteria</taxon>
        <taxon>Aeromonadales</taxon>
        <taxon>Succinivibrionaceae</taxon>
        <taxon>Ruminobacter</taxon>
    </lineage>
</organism>
<evidence type="ECO:0008006" key="3">
    <source>
        <dbReference type="Google" id="ProtNLM"/>
    </source>
</evidence>
<dbReference type="RefSeq" id="WP_093143939.1">
    <property type="nucleotide sequence ID" value="NZ_FOXF01000094.1"/>
</dbReference>
<protein>
    <recommendedName>
        <fullName evidence="3">Tetratricopeptide repeat-containing protein</fullName>
    </recommendedName>
</protein>
<evidence type="ECO:0000313" key="2">
    <source>
        <dbReference type="Proteomes" id="UP000243745"/>
    </source>
</evidence>
<proteinExistence type="predicted"/>
<dbReference type="EMBL" id="FOXF01000094">
    <property type="protein sequence ID" value="SFP80915.1"/>
    <property type="molecule type" value="Genomic_DNA"/>
</dbReference>
<reference evidence="1 2" key="1">
    <citation type="submission" date="2016-10" db="EMBL/GenBank/DDBJ databases">
        <authorList>
            <person name="Varghese N."/>
            <person name="Submissions S."/>
        </authorList>
    </citation>
    <scope>NUCLEOTIDE SEQUENCE [LARGE SCALE GENOMIC DNA]</scope>
    <source>
        <strain evidence="1 2">DSM 1361</strain>
    </source>
</reference>
<evidence type="ECO:0000313" key="1">
    <source>
        <dbReference type="EMBL" id="SFP80915.1"/>
    </source>
</evidence>
<dbReference type="Proteomes" id="UP000243745">
    <property type="component" value="Unassembled WGS sequence"/>
</dbReference>
<dbReference type="AlphaFoldDB" id="A0A662ZKI9"/>
<accession>A0A662ZKI9</accession>
<sequence length="351" mass="41217">MSENRKLDSIMRKITSGFTGNPVTDMPYLQKKCAEYKDHELAEEIFIACNRLMNRMFSDSKKILQNDNLDEIARICEQNLDGIQSHIKSGKYDTACQLLKGYLEELELKNIVHEDAQYLYFNFSEYFEEIMYIRMNKPAKRVKRIPVPFGRMYLIYSWLLVELKQIEEARKALLKGLSWNPVNFQLMAEYTETFKMEHNTDEFFRKTLDAYRIAFRSHDVARCLRNIAYYFVENKLYKEAVGTLLLSTNFDEESPMVKQELSYIETVGGIFEDPTAEDMMKCSEKFGFWCGADHDVIDIAYNYAHYALEGKDFETARYFAAILSDIVPTEEAREFLESIPETDKEKNEKDV</sequence>
<keyword evidence="2" id="KW-1185">Reference proteome</keyword>